<keyword evidence="3" id="KW-1185">Reference proteome</keyword>
<name>A0A5M3WYQ8_9ACTN</name>
<dbReference type="CDD" id="cd06588">
    <property type="entry name" value="PhnB_like"/>
    <property type="match status" value="1"/>
</dbReference>
<evidence type="ECO:0000313" key="2">
    <source>
        <dbReference type="EMBL" id="GES11583.1"/>
    </source>
</evidence>
<dbReference type="SUPFAM" id="SSF54593">
    <property type="entry name" value="Glyoxalase/Bleomycin resistance protein/Dihydroxybiphenyl dioxygenase"/>
    <property type="match status" value="1"/>
</dbReference>
<dbReference type="Gene3D" id="3.30.720.110">
    <property type="match status" value="1"/>
</dbReference>
<dbReference type="Gene3D" id="3.30.720.100">
    <property type="match status" value="1"/>
</dbReference>
<comment type="caution">
    <text evidence="2">The sequence shown here is derived from an EMBL/GenBank/DDBJ whole genome shotgun (WGS) entry which is preliminary data.</text>
</comment>
<dbReference type="PANTHER" id="PTHR33990:SF4">
    <property type="entry name" value="PHNB-LIKE DOMAIN-CONTAINING PROTEIN"/>
    <property type="match status" value="1"/>
</dbReference>
<dbReference type="OrthoDB" id="9795306at2"/>
<gene>
    <name evidence="2" type="ORF">Amac_051800</name>
</gene>
<protein>
    <submittedName>
        <fullName evidence="2">VOC family protein</fullName>
    </submittedName>
</protein>
<dbReference type="EMBL" id="BLAE01000030">
    <property type="protein sequence ID" value="GES11583.1"/>
    <property type="molecule type" value="Genomic_DNA"/>
</dbReference>
<dbReference type="PANTHER" id="PTHR33990">
    <property type="entry name" value="PROTEIN YJDN-RELATED"/>
    <property type="match status" value="1"/>
</dbReference>
<feature type="domain" description="PhnB-like" evidence="1">
    <location>
        <begin position="3"/>
        <end position="128"/>
    </location>
</feature>
<dbReference type="RefSeq" id="WP_155356935.1">
    <property type="nucleotide sequence ID" value="NZ_BAAAHL010000068.1"/>
</dbReference>
<dbReference type="InterPro" id="IPR028973">
    <property type="entry name" value="PhnB-like"/>
</dbReference>
<evidence type="ECO:0000259" key="1">
    <source>
        <dbReference type="Pfam" id="PF06983"/>
    </source>
</evidence>
<dbReference type="InterPro" id="IPR029068">
    <property type="entry name" value="Glyas_Bleomycin-R_OHBP_Dase"/>
</dbReference>
<dbReference type="Proteomes" id="UP000331127">
    <property type="component" value="Unassembled WGS sequence"/>
</dbReference>
<dbReference type="Pfam" id="PF06983">
    <property type="entry name" value="3-dmu-9_3-mt"/>
    <property type="match status" value="1"/>
</dbReference>
<evidence type="ECO:0000313" key="3">
    <source>
        <dbReference type="Proteomes" id="UP000331127"/>
    </source>
</evidence>
<proteinExistence type="predicted"/>
<accession>A0A5M3WYQ8</accession>
<dbReference type="PIRSF" id="PIRSF021700">
    <property type="entry name" value="3_dmu_93_MTrfase"/>
    <property type="match status" value="1"/>
</dbReference>
<dbReference type="InterPro" id="IPR009725">
    <property type="entry name" value="3_dmu_93_MTrfase"/>
</dbReference>
<reference evidence="2 3" key="1">
    <citation type="submission" date="2019-10" db="EMBL/GenBank/DDBJ databases">
        <title>Whole genome shotgun sequence of Acrocarpospora macrocephala NBRC 16266.</title>
        <authorList>
            <person name="Ichikawa N."/>
            <person name="Kimura A."/>
            <person name="Kitahashi Y."/>
            <person name="Komaki H."/>
            <person name="Oguchi A."/>
        </authorList>
    </citation>
    <scope>NUCLEOTIDE SEQUENCE [LARGE SCALE GENOMIC DNA]</scope>
    <source>
        <strain evidence="2 3">NBRC 16266</strain>
    </source>
</reference>
<organism evidence="2 3">
    <name type="scientific">Acrocarpospora macrocephala</name>
    <dbReference type="NCBI Taxonomy" id="150177"/>
    <lineage>
        <taxon>Bacteria</taxon>
        <taxon>Bacillati</taxon>
        <taxon>Actinomycetota</taxon>
        <taxon>Actinomycetes</taxon>
        <taxon>Streptosporangiales</taxon>
        <taxon>Streptosporangiaceae</taxon>
        <taxon>Acrocarpospora</taxon>
    </lineage>
</organism>
<sequence length="131" mass="14439">MTQKITTFLMFQNGDAEEAMTFYVSLFEDAKVVNVAHYAPGEPGPEGKIKHATFTLAGQEYMCIDSSGHAFTFTPSVSLYVGCDTEEEIDRLYAALAEGGQALMPLSSYGFSTKFGWVNDRFGVSWQLNLP</sequence>
<dbReference type="AlphaFoldDB" id="A0A5M3WYQ8"/>